<comment type="subcellular location">
    <subcellularLocation>
        <location evidence="1">Membrane</location>
        <topology evidence="1">Multi-pass membrane protein</topology>
    </subcellularLocation>
</comment>
<keyword evidence="2 6" id="KW-0812">Transmembrane</keyword>
<feature type="transmembrane region" description="Helical" evidence="6">
    <location>
        <begin position="30"/>
        <end position="53"/>
    </location>
</feature>
<sequence length="184" mass="19224">MGHGDGVGEGAGNARGKTKRIAVPAMPMPIAVICCILNFLVPGFGTMLAGFSVCCCSRNEDMDCCSKFGSCMMSVGEYYHDNPPGGGTVIHQQGQTQAIVVQPGSANYPQGYPVAPQQPQGYQPSPGGQFPTGQSYPHQQYGPQPGGYQGYNQGTPQGPPGGYGEPPPAYTERDTLPSAPPLEK</sequence>
<evidence type="ECO:0000256" key="4">
    <source>
        <dbReference type="ARBA" id="ARBA00023136"/>
    </source>
</evidence>
<dbReference type="InterPro" id="IPR026673">
    <property type="entry name" value="SPEC3/Stum"/>
</dbReference>
<dbReference type="Proteomes" id="UP001164746">
    <property type="component" value="Chromosome 14"/>
</dbReference>
<dbReference type="Pfam" id="PF15795">
    <property type="entry name" value="Spec3"/>
    <property type="match status" value="1"/>
</dbReference>
<evidence type="ECO:0000256" key="1">
    <source>
        <dbReference type="ARBA" id="ARBA00004141"/>
    </source>
</evidence>
<organism evidence="7 8">
    <name type="scientific">Mya arenaria</name>
    <name type="common">Soft-shell clam</name>
    <dbReference type="NCBI Taxonomy" id="6604"/>
    <lineage>
        <taxon>Eukaryota</taxon>
        <taxon>Metazoa</taxon>
        <taxon>Spiralia</taxon>
        <taxon>Lophotrochozoa</taxon>
        <taxon>Mollusca</taxon>
        <taxon>Bivalvia</taxon>
        <taxon>Autobranchia</taxon>
        <taxon>Heteroconchia</taxon>
        <taxon>Euheterodonta</taxon>
        <taxon>Imparidentia</taxon>
        <taxon>Neoheterodontei</taxon>
        <taxon>Myida</taxon>
        <taxon>Myoidea</taxon>
        <taxon>Myidae</taxon>
        <taxon>Mya</taxon>
    </lineage>
</organism>
<keyword evidence="3 6" id="KW-1133">Transmembrane helix</keyword>
<keyword evidence="8" id="KW-1185">Reference proteome</keyword>
<name>A0ABY7G5S9_MYAAR</name>
<protein>
    <submittedName>
        <fullName evidence="7">STUM-like protein</fullName>
    </submittedName>
</protein>
<proteinExistence type="predicted"/>
<evidence type="ECO:0000313" key="7">
    <source>
        <dbReference type="EMBL" id="WAR26651.1"/>
    </source>
</evidence>
<dbReference type="EMBL" id="CP111025">
    <property type="protein sequence ID" value="WAR26651.1"/>
    <property type="molecule type" value="Genomic_DNA"/>
</dbReference>
<evidence type="ECO:0000256" key="3">
    <source>
        <dbReference type="ARBA" id="ARBA00022989"/>
    </source>
</evidence>
<evidence type="ECO:0000256" key="6">
    <source>
        <dbReference type="SAM" id="Phobius"/>
    </source>
</evidence>
<evidence type="ECO:0000256" key="5">
    <source>
        <dbReference type="SAM" id="MobiDB-lite"/>
    </source>
</evidence>
<evidence type="ECO:0000313" key="8">
    <source>
        <dbReference type="Proteomes" id="UP001164746"/>
    </source>
</evidence>
<dbReference type="PANTHER" id="PTHR21676:SF6">
    <property type="entry name" value="PROTEIN STUM"/>
    <property type="match status" value="1"/>
</dbReference>
<evidence type="ECO:0000256" key="2">
    <source>
        <dbReference type="ARBA" id="ARBA00022692"/>
    </source>
</evidence>
<reference evidence="7" key="1">
    <citation type="submission" date="2022-11" db="EMBL/GenBank/DDBJ databases">
        <title>Centuries of genome instability and evolution in soft-shell clam transmissible cancer (bioRxiv).</title>
        <authorList>
            <person name="Hart S.F.M."/>
            <person name="Yonemitsu M.A."/>
            <person name="Giersch R.M."/>
            <person name="Beal B.F."/>
            <person name="Arriagada G."/>
            <person name="Davis B.W."/>
            <person name="Ostrander E.A."/>
            <person name="Goff S.P."/>
            <person name="Metzger M.J."/>
        </authorList>
    </citation>
    <scope>NUCLEOTIDE SEQUENCE</scope>
    <source>
        <strain evidence="7">MELC-2E11</strain>
        <tissue evidence="7">Siphon/mantle</tissue>
    </source>
</reference>
<keyword evidence="4 6" id="KW-0472">Membrane</keyword>
<gene>
    <name evidence="7" type="ORF">MAR_012355</name>
</gene>
<feature type="region of interest" description="Disordered" evidence="5">
    <location>
        <begin position="105"/>
        <end position="184"/>
    </location>
</feature>
<feature type="compositionally biased region" description="Low complexity" evidence="5">
    <location>
        <begin position="117"/>
        <end position="143"/>
    </location>
</feature>
<accession>A0ABY7G5S9</accession>
<dbReference type="PANTHER" id="PTHR21676">
    <property type="entry name" value="PROTEIN STUM"/>
    <property type="match status" value="1"/>
</dbReference>